<evidence type="ECO:0000313" key="9">
    <source>
        <dbReference type="Proteomes" id="UP000324585"/>
    </source>
</evidence>
<dbReference type="GO" id="GO:0016020">
    <property type="term" value="C:membrane"/>
    <property type="evidence" value="ECO:0007669"/>
    <property type="project" value="UniProtKB-SubCell"/>
</dbReference>
<comment type="subcellular location">
    <subcellularLocation>
        <location evidence="1">Membrane</location>
        <topology evidence="1">Peripheral membrane protein</topology>
    </subcellularLocation>
</comment>
<dbReference type="GO" id="GO:0005525">
    <property type="term" value="F:GTP binding"/>
    <property type="evidence" value="ECO:0007669"/>
    <property type="project" value="UniProtKB-KW"/>
</dbReference>
<dbReference type="FunFam" id="3.40.50.300:FF:000053">
    <property type="entry name" value="Signal recognition particle receptor FtsY"/>
    <property type="match status" value="1"/>
</dbReference>
<keyword evidence="5" id="KW-0472">Membrane</keyword>
<dbReference type="CDD" id="cd17874">
    <property type="entry name" value="FtsY"/>
    <property type="match status" value="1"/>
</dbReference>
<evidence type="ECO:0000256" key="2">
    <source>
        <dbReference type="ARBA" id="ARBA00008531"/>
    </source>
</evidence>
<dbReference type="NCBIfam" id="TIGR00064">
    <property type="entry name" value="ftsY"/>
    <property type="match status" value="1"/>
</dbReference>
<dbReference type="SUPFAM" id="SSF47364">
    <property type="entry name" value="Domain of the SRP/SRP receptor G-proteins"/>
    <property type="match status" value="1"/>
</dbReference>
<evidence type="ECO:0000256" key="6">
    <source>
        <dbReference type="ARBA" id="ARBA00023170"/>
    </source>
</evidence>
<comment type="caution">
    <text evidence="8">The sequence shown here is derived from an EMBL/GenBank/DDBJ whole genome shotgun (WGS) entry which is preliminary data.</text>
</comment>
<dbReference type="Gene3D" id="1.20.120.140">
    <property type="entry name" value="Signal recognition particle SRP54, nucleotide-binding domain"/>
    <property type="match status" value="1"/>
</dbReference>
<dbReference type="Pfam" id="PF00448">
    <property type="entry name" value="SRP54"/>
    <property type="match status" value="1"/>
</dbReference>
<dbReference type="InterPro" id="IPR036225">
    <property type="entry name" value="SRP/SRP_N"/>
</dbReference>
<dbReference type="SMART" id="SM00963">
    <property type="entry name" value="SRP54_N"/>
    <property type="match status" value="1"/>
</dbReference>
<comment type="similarity">
    <text evidence="2">Belongs to the GTP-binding SRP family.</text>
</comment>
<sequence>MDVRGCGFAAPPGPLACGSGCSRLLREGGATRHGVNAVLRGRHVAVADRRARTCARSRSGCVTMQSPFDLFRQKKKEPAVEGDSKKDAKKPASGLGGVFDYVRQRATEDIQKVRVFQDGLAKSREKLARDLTAALAGVDSKNLDEVFERLEEVLITSDLGVDTVDAVLEDLRSQAVRQRLETDEDIRRSLKASLVRILEERGGIVPTVAPDRADAKAPIVIMVIGANGMGKTTTIGKLALRYRKQGKRVLLAACDTFRAAAVEQLAEWAKRADAEIVVPRENQKSASGVVFDAVKRAHDEAYDVLIVDTSGRLHTNVGLMDELKKIFSVVRKARPGNAGPDETLLVVDASIGRNAVMQARTWNREVGVTGLVVTKLDGTARAGFVVSVVDELGIPVKLVGVGEKIEDLRDFEPVPFVEGLPGSKSFAVRSIGAMIWRQCRCIDPARFHLDSAARGDSAGKHESWKKVKCSERTSACVKIDKLTACARDIDLTYADMALRHYSRCALHGIIEECDHFISYEGSKPTLFAFNFAPSRLVQVQDEAVVSCLQS</sequence>
<dbReference type="SUPFAM" id="SSF52540">
    <property type="entry name" value="P-loop containing nucleoside triphosphate hydrolases"/>
    <property type="match status" value="1"/>
</dbReference>
<dbReference type="Pfam" id="PF02881">
    <property type="entry name" value="SRP54_N"/>
    <property type="match status" value="1"/>
</dbReference>
<keyword evidence="9" id="KW-1185">Reference proteome</keyword>
<feature type="domain" description="SRP54-type proteins GTP-binding" evidence="7">
    <location>
        <begin position="395"/>
        <end position="408"/>
    </location>
</feature>
<evidence type="ECO:0000256" key="3">
    <source>
        <dbReference type="ARBA" id="ARBA00022741"/>
    </source>
</evidence>
<dbReference type="InterPro" id="IPR013822">
    <property type="entry name" value="Signal_recog_particl_SRP54_hlx"/>
</dbReference>
<dbReference type="Gene3D" id="3.40.50.300">
    <property type="entry name" value="P-loop containing nucleotide triphosphate hydrolases"/>
    <property type="match status" value="1"/>
</dbReference>
<protein>
    <submittedName>
        <fullName evidence="8">Cell division protein FtsY-like, chloroplastic</fullName>
    </submittedName>
</protein>
<dbReference type="InterPro" id="IPR027417">
    <property type="entry name" value="P-loop_NTPase"/>
</dbReference>
<keyword evidence="3" id="KW-0547">Nucleotide-binding</keyword>
<dbReference type="InterPro" id="IPR003593">
    <property type="entry name" value="AAA+_ATPase"/>
</dbReference>
<organism evidence="8 9">
    <name type="scientific">Porphyridium purpureum</name>
    <name type="common">Red alga</name>
    <name type="synonym">Porphyridium cruentum</name>
    <dbReference type="NCBI Taxonomy" id="35688"/>
    <lineage>
        <taxon>Eukaryota</taxon>
        <taxon>Rhodophyta</taxon>
        <taxon>Bangiophyceae</taxon>
        <taxon>Porphyridiales</taxon>
        <taxon>Porphyridiaceae</taxon>
        <taxon>Porphyridium</taxon>
    </lineage>
</organism>
<dbReference type="GO" id="GO:0006614">
    <property type="term" value="P:SRP-dependent cotranslational protein targeting to membrane"/>
    <property type="evidence" value="ECO:0007669"/>
    <property type="project" value="InterPro"/>
</dbReference>
<proteinExistence type="inferred from homology"/>
<dbReference type="InterPro" id="IPR000897">
    <property type="entry name" value="SRP54_GTPase_dom"/>
</dbReference>
<evidence type="ECO:0000256" key="1">
    <source>
        <dbReference type="ARBA" id="ARBA00004170"/>
    </source>
</evidence>
<dbReference type="GO" id="GO:0005737">
    <property type="term" value="C:cytoplasm"/>
    <property type="evidence" value="ECO:0007669"/>
    <property type="project" value="UniProtKB-ARBA"/>
</dbReference>
<dbReference type="EMBL" id="VRMN01000019">
    <property type="protein sequence ID" value="KAA8490742.1"/>
    <property type="molecule type" value="Genomic_DNA"/>
</dbReference>
<dbReference type="SMART" id="SM00382">
    <property type="entry name" value="AAA"/>
    <property type="match status" value="1"/>
</dbReference>
<gene>
    <name evidence="8" type="ORF">FVE85_4373</name>
</gene>
<keyword evidence="6" id="KW-0675">Receptor</keyword>
<evidence type="ECO:0000313" key="8">
    <source>
        <dbReference type="EMBL" id="KAA8490742.1"/>
    </source>
</evidence>
<keyword evidence="8" id="KW-0132">Cell division</keyword>
<dbReference type="GO" id="GO:0003924">
    <property type="term" value="F:GTPase activity"/>
    <property type="evidence" value="ECO:0007669"/>
    <property type="project" value="TreeGrafter"/>
</dbReference>
<evidence type="ECO:0000256" key="5">
    <source>
        <dbReference type="ARBA" id="ARBA00023136"/>
    </source>
</evidence>
<keyword evidence="4" id="KW-0342">GTP-binding</keyword>
<keyword evidence="8" id="KW-0131">Cell cycle</keyword>
<dbReference type="AlphaFoldDB" id="A0A5J4YI77"/>
<dbReference type="InterPro" id="IPR004390">
    <property type="entry name" value="SR_rcpt_FtsY"/>
</dbReference>
<accession>A0A5J4YI77</accession>
<dbReference type="PROSITE" id="PS00300">
    <property type="entry name" value="SRP54"/>
    <property type="match status" value="1"/>
</dbReference>
<dbReference type="InterPro" id="IPR042101">
    <property type="entry name" value="SRP54_N_sf"/>
</dbReference>
<reference evidence="9" key="1">
    <citation type="journal article" date="2019" name="Nat. Commun.">
        <title>Expansion of phycobilisome linker gene families in mesophilic red algae.</title>
        <authorList>
            <person name="Lee J."/>
            <person name="Kim D."/>
            <person name="Bhattacharya D."/>
            <person name="Yoon H.S."/>
        </authorList>
    </citation>
    <scope>NUCLEOTIDE SEQUENCE [LARGE SCALE GENOMIC DNA]</scope>
    <source>
        <strain evidence="9">CCMP 1328</strain>
    </source>
</reference>
<dbReference type="GO" id="GO:0051301">
    <property type="term" value="P:cell division"/>
    <property type="evidence" value="ECO:0007669"/>
    <property type="project" value="UniProtKB-KW"/>
</dbReference>
<name>A0A5J4YI77_PORPP</name>
<dbReference type="Proteomes" id="UP000324585">
    <property type="component" value="Unassembled WGS sequence"/>
</dbReference>
<dbReference type="PANTHER" id="PTHR43134:SF7">
    <property type="entry name" value="CELL DIVISION PROTEIN FTSY HOMOLOG, CHLOROPLASTIC"/>
    <property type="match status" value="1"/>
</dbReference>
<dbReference type="PANTHER" id="PTHR43134">
    <property type="entry name" value="SIGNAL RECOGNITION PARTICLE RECEPTOR SUBUNIT ALPHA"/>
    <property type="match status" value="1"/>
</dbReference>
<evidence type="ECO:0000256" key="4">
    <source>
        <dbReference type="ARBA" id="ARBA00023134"/>
    </source>
</evidence>
<evidence type="ECO:0000259" key="7">
    <source>
        <dbReference type="PROSITE" id="PS00300"/>
    </source>
</evidence>
<dbReference type="GO" id="GO:0005047">
    <property type="term" value="F:signal recognition particle binding"/>
    <property type="evidence" value="ECO:0007669"/>
    <property type="project" value="TreeGrafter"/>
</dbReference>
<dbReference type="SMART" id="SM00962">
    <property type="entry name" value="SRP54"/>
    <property type="match status" value="1"/>
</dbReference>
<dbReference type="OrthoDB" id="1727884at2759"/>